<dbReference type="InterPro" id="IPR036291">
    <property type="entry name" value="NAD(P)-bd_dom_sf"/>
</dbReference>
<dbReference type="InterPro" id="IPR020904">
    <property type="entry name" value="Sc_DH/Rdtase_CS"/>
</dbReference>
<dbReference type="EMBL" id="AB916602">
    <property type="protein sequence ID" value="BAP47458.1"/>
    <property type="molecule type" value="Genomic_DNA"/>
</dbReference>
<dbReference type="SUPFAM" id="SSF51735">
    <property type="entry name" value="NAD(P)-binding Rossmann-fold domains"/>
    <property type="match status" value="1"/>
</dbReference>
<dbReference type="Gene3D" id="3.40.50.720">
    <property type="entry name" value="NAD(P)-binding Rossmann-like Domain"/>
    <property type="match status" value="1"/>
</dbReference>
<dbReference type="Pfam" id="PF13561">
    <property type="entry name" value="adh_short_C2"/>
    <property type="match status" value="1"/>
</dbReference>
<evidence type="ECO:0000313" key="2">
    <source>
        <dbReference type="EMBL" id="BAP47458.1"/>
    </source>
</evidence>
<dbReference type="PANTHER" id="PTHR42879">
    <property type="entry name" value="3-OXOACYL-(ACYL-CARRIER-PROTEIN) REDUCTASE"/>
    <property type="match status" value="1"/>
</dbReference>
<proteinExistence type="inferred from homology"/>
<dbReference type="InterPro" id="IPR050259">
    <property type="entry name" value="SDR"/>
</dbReference>
<dbReference type="PRINTS" id="PR00080">
    <property type="entry name" value="SDRFAMILY"/>
</dbReference>
<dbReference type="PANTHER" id="PTHR42879:SF2">
    <property type="entry name" value="3-OXOACYL-[ACYL-CARRIER-PROTEIN] REDUCTASE FABG"/>
    <property type="match status" value="1"/>
</dbReference>
<comment type="similarity">
    <text evidence="1">Belongs to the short-chain dehydrogenases/reductases (SDR) family.</text>
</comment>
<protein>
    <submittedName>
        <fullName evidence="2">Short-chain alcohol dehydrogenase</fullName>
    </submittedName>
</protein>
<sequence length="251" mass="25053">MAQYDVADRSAIVTGGGSGIGRAVALTLAASGAAVLVTDLNEEHAQAVVAEIEAAGGKAAALAGDVTDPAFGEASVAAANALAPLKIAVNNAGIGGEAATVGDYSLDSWRKVIEVNLNAVFYGMQPQLKAMAANGGGAIVNMASILGSVGFANSSAYVTAKHALLGLTQNAALEYAADKVRVVAVGPGFIRTPLVEANLSAEALAFLEGKHALGRLGEPEEVASLVAFIASDAANFIAGSYHLVDGGYTAQ</sequence>
<organism evidence="2">
    <name type="scientific">uncultured organism</name>
    <dbReference type="NCBI Taxonomy" id="155900"/>
    <lineage>
        <taxon>unclassified sequences</taxon>
        <taxon>environmental samples</taxon>
    </lineage>
</organism>
<name>A0A089ZWP6_9ZZZZ</name>
<dbReference type="GO" id="GO:0032787">
    <property type="term" value="P:monocarboxylic acid metabolic process"/>
    <property type="evidence" value="ECO:0007669"/>
    <property type="project" value="UniProtKB-ARBA"/>
</dbReference>
<dbReference type="AlphaFoldDB" id="A0A089ZWP6"/>
<accession>A0A089ZWP6</accession>
<dbReference type="InterPro" id="IPR002347">
    <property type="entry name" value="SDR_fam"/>
</dbReference>
<dbReference type="PROSITE" id="PS00061">
    <property type="entry name" value="ADH_SHORT"/>
    <property type="match status" value="1"/>
</dbReference>
<dbReference type="PRINTS" id="PR00081">
    <property type="entry name" value="GDHRDH"/>
</dbReference>
<dbReference type="FunFam" id="3.40.50.720:FF:000084">
    <property type="entry name" value="Short-chain dehydrogenase reductase"/>
    <property type="match status" value="1"/>
</dbReference>
<reference evidence="2" key="1">
    <citation type="journal article" date="2014" name="Appl. Environ. Microbiol.">
        <title>Efficient PCR-Based Amplification of Diverse Alcohol Dehydrogenase Genes from Metagenomes for Improving Biocatalysis: Screening of Gene-Specific Amplicons from Metagenomes.</title>
        <authorList>
            <person name="Itoh N."/>
            <person name="Kariya S."/>
            <person name="Kurokawa J."/>
        </authorList>
    </citation>
    <scope>NUCLEOTIDE SEQUENCE</scope>
</reference>
<evidence type="ECO:0000256" key="1">
    <source>
        <dbReference type="ARBA" id="ARBA00006484"/>
    </source>
</evidence>